<evidence type="ECO:0000259" key="15">
    <source>
        <dbReference type="PROSITE" id="PS01180"/>
    </source>
</evidence>
<dbReference type="Pfam" id="PF00053">
    <property type="entry name" value="EGF_laminin"/>
    <property type="match status" value="1"/>
</dbReference>
<evidence type="ECO:0000256" key="4">
    <source>
        <dbReference type="ARBA" id="ARBA00022692"/>
    </source>
</evidence>
<dbReference type="PANTHER" id="PTHR46376">
    <property type="entry name" value="LEUCINE-ZIPPER-LIKE TRANSCRIPTIONAL REGULATOR 1"/>
    <property type="match status" value="1"/>
</dbReference>
<dbReference type="PROSITE" id="PS00022">
    <property type="entry name" value="EGF_1"/>
    <property type="match status" value="1"/>
</dbReference>
<name>A0ABD2MNT9_9CUCU</name>
<dbReference type="CDD" id="cd00041">
    <property type="entry name" value="CUB"/>
    <property type="match status" value="1"/>
</dbReference>
<dbReference type="InterPro" id="IPR000859">
    <property type="entry name" value="CUB_dom"/>
</dbReference>
<keyword evidence="5" id="KW-0732">Signal</keyword>
<gene>
    <name evidence="16" type="ORF">HHI36_007140</name>
</gene>
<evidence type="ECO:0000256" key="13">
    <source>
        <dbReference type="SAM" id="MobiDB-lite"/>
    </source>
</evidence>
<comment type="caution">
    <text evidence="16">The sequence shown here is derived from an EMBL/GenBank/DDBJ whole genome shotgun (WGS) entry which is preliminary data.</text>
</comment>
<dbReference type="Gene3D" id="2.10.25.10">
    <property type="entry name" value="Laminin"/>
    <property type="match status" value="3"/>
</dbReference>
<dbReference type="SMART" id="SM00042">
    <property type="entry name" value="CUB"/>
    <property type="match status" value="1"/>
</dbReference>
<dbReference type="SMART" id="SM00423">
    <property type="entry name" value="PSI"/>
    <property type="match status" value="5"/>
</dbReference>
<dbReference type="Pfam" id="PF24972">
    <property type="entry name" value="GBD_ATRN"/>
    <property type="match status" value="1"/>
</dbReference>
<keyword evidence="10" id="KW-0325">Glycoprotein</keyword>
<dbReference type="Pfam" id="PF24973">
    <property type="entry name" value="EGF_LMN_ATRN"/>
    <property type="match status" value="1"/>
</dbReference>
<evidence type="ECO:0000256" key="11">
    <source>
        <dbReference type="ARBA" id="ARBA00023292"/>
    </source>
</evidence>
<protein>
    <recommendedName>
        <fullName evidence="15">CUB domain-containing protein</fullName>
    </recommendedName>
</protein>
<dbReference type="InterPro" id="IPR000742">
    <property type="entry name" value="EGF"/>
</dbReference>
<evidence type="ECO:0000256" key="8">
    <source>
        <dbReference type="ARBA" id="ARBA00023136"/>
    </source>
</evidence>
<evidence type="ECO:0000256" key="6">
    <source>
        <dbReference type="ARBA" id="ARBA00022737"/>
    </source>
</evidence>
<keyword evidence="11" id="KW-0424">Laminin EGF-like domain</keyword>
<evidence type="ECO:0000256" key="5">
    <source>
        <dbReference type="ARBA" id="ARBA00022729"/>
    </source>
</evidence>
<dbReference type="SUPFAM" id="SSF49854">
    <property type="entry name" value="Spermadhesin, CUB domain"/>
    <property type="match status" value="1"/>
</dbReference>
<dbReference type="InterPro" id="IPR016201">
    <property type="entry name" value="PSI"/>
</dbReference>
<proteinExistence type="predicted"/>
<dbReference type="InterPro" id="IPR035914">
    <property type="entry name" value="Sperma_CUB_dom_sf"/>
</dbReference>
<accession>A0ABD2MNT9</accession>
<feature type="region of interest" description="Disordered" evidence="13">
    <location>
        <begin position="1232"/>
        <end position="1254"/>
    </location>
</feature>
<keyword evidence="6" id="KW-0677">Repeat</keyword>
<dbReference type="Proteomes" id="UP001516400">
    <property type="component" value="Unassembled WGS sequence"/>
</dbReference>
<evidence type="ECO:0000256" key="2">
    <source>
        <dbReference type="ARBA" id="ARBA00022441"/>
    </source>
</evidence>
<dbReference type="InterPro" id="IPR002165">
    <property type="entry name" value="Plexin_repeat"/>
</dbReference>
<keyword evidence="2" id="KW-0880">Kelch repeat</keyword>
<dbReference type="Gene3D" id="2.60.120.290">
    <property type="entry name" value="Spermadhesin, CUB domain"/>
    <property type="match status" value="1"/>
</dbReference>
<dbReference type="PROSITE" id="PS01180">
    <property type="entry name" value="CUB"/>
    <property type="match status" value="1"/>
</dbReference>
<keyword evidence="4 14" id="KW-0812">Transmembrane</keyword>
<feature type="domain" description="CUB" evidence="15">
    <location>
        <begin position="74"/>
        <end position="189"/>
    </location>
</feature>
<feature type="transmembrane region" description="Helical" evidence="14">
    <location>
        <begin position="1097"/>
        <end position="1118"/>
    </location>
</feature>
<dbReference type="InterPro" id="IPR051568">
    <property type="entry name" value="LZTR1/Attractin"/>
</dbReference>
<keyword evidence="9" id="KW-1015">Disulfide bond</keyword>
<dbReference type="SUPFAM" id="SSF117281">
    <property type="entry name" value="Kelch motif"/>
    <property type="match status" value="1"/>
</dbReference>
<dbReference type="Pfam" id="PF23106">
    <property type="entry name" value="EGF_Teneurin"/>
    <property type="match status" value="1"/>
</dbReference>
<dbReference type="FunFam" id="2.60.120.290:FF:000046">
    <property type="entry name" value="Attractin-like protein 1"/>
    <property type="match status" value="1"/>
</dbReference>
<keyword evidence="7 14" id="KW-1133">Transmembrane helix</keyword>
<dbReference type="InterPro" id="IPR002049">
    <property type="entry name" value="LE_dom"/>
</dbReference>
<dbReference type="EMBL" id="JABFTP020000021">
    <property type="protein sequence ID" value="KAL3268007.1"/>
    <property type="molecule type" value="Genomic_DNA"/>
</dbReference>
<sequence length="1254" mass="139633">MLEVLQMFLFLFKSKYRRKFFELPFMCCAIVVILEIGSVVYGKCQDNNCSGNGVCRNDTCVCYDGWQGPQCQFCGGKVRLGASTGTIHDGLGNYSISVKCSWLIDAPNSSITLHLEEFATECGWDHLYIFDGDSVESPLLAVFSGLMYKNGYNIRRIPEVVANSGAALIHFFSDDAFNMSGFNISYRLNACPSKVSGVDCSGNGVCLDGECTCNGFWGGKACHLQQCPNSCGKAKGRGRCDQHGCNCNQGYKGNDCSQLAVNGYWETVSVPSFNPPGSASHGAAVWRDSMYVVAGESYGRGTMLYVYDFNGNVWEKPHIISQSPSPRYGQSTVIYGDKIFLYGGVLGNLGSTSELWAYDISAKTWENITVKPLSCNNSYLMCGPLKLAGHTATVVTNIDNKKADRMIVIFGHSPSFGYLNTVQEYYFGEREWHIVNTRGFPVKGGYGHTASWDPLSTKIYVYGGVVSESESSQVLSRNLYSYEPNSRTWTLLADAPSSRFLHSATFITPGLMLVFGGNTHNDTSHSFGAKCYSSELLAYDVTCDSWHVLEVPADLQADLPRFGHSAVVFEGSLYIYGGFDGQMLSDMLKYTPGQCSQFHPADVCLNAKVGAKCIWDVTTTRCVDIQTMMTEIEQQTSGESERCPVLNRSSMTHRIFQNTERCSRFEDCSSCTQTTSDCIWCGNMCAYKECRNTSNTKTLSAVRSIEDCPSEGGLQCHLLHTCSACNTQPDCRYNTKCVPKPANNSTEIFVPGGQCKVCSELNSCMNCTMSECIWCQNEGRCVDKNAYTASFPYGQCREWTTVQNKCRSKGTNEKSQCSFYSTCAQCRDDPACGWCDDGSRTGLGKCLPGGFAGPTLHTESLPSTTCLPDKWHFTTCPKCQCNGHAICKDNTTICEPCGNLTMGDHCEHCIKGYWGNPVNGGKCMPCECNNHATHCHPETGKCFCTIKGLNGEHCDNCDNTNHYYKDAYNNGSCYYDLTVDYQFTFNLSKKEERHYTQINFRNTPSKPDIDADFSITCSVLAKMNITMRKGISREEIPIFSGYNCTTFHYRFAKSEYNFGVENNITMTTFYVYVYDFQPPLWIQISFSQYPKLNLQQFFITFSSCFLLLLLVAALLWKIKQRYDIYRRRQRLFVEMEQMASRPFSQVFVEMEKKDNILPENRAIVPVESKRRKRDSPSPISLEPCFGNRAAVLSLLVRLPTGGEPYTVKGQSAGLAIASALVTLGNPRKLSIDQVKTDTKTGKSRKTQSQHPDTL</sequence>
<evidence type="ECO:0000256" key="10">
    <source>
        <dbReference type="ARBA" id="ARBA00023180"/>
    </source>
</evidence>
<dbReference type="Pfam" id="PF01437">
    <property type="entry name" value="PSI"/>
    <property type="match status" value="1"/>
</dbReference>
<dbReference type="PROSITE" id="PS01248">
    <property type="entry name" value="EGF_LAM_1"/>
    <property type="match status" value="1"/>
</dbReference>
<dbReference type="PANTHER" id="PTHR46376:SF2">
    <property type="entry name" value="DISTRACTED, ISOFORM B"/>
    <property type="match status" value="1"/>
</dbReference>
<evidence type="ECO:0000313" key="17">
    <source>
        <dbReference type="Proteomes" id="UP001516400"/>
    </source>
</evidence>
<dbReference type="InterPro" id="IPR015915">
    <property type="entry name" value="Kelch-typ_b-propeller"/>
</dbReference>
<dbReference type="GO" id="GO:0016020">
    <property type="term" value="C:membrane"/>
    <property type="evidence" value="ECO:0007669"/>
    <property type="project" value="UniProtKB-SubCell"/>
</dbReference>
<reference evidence="16 17" key="1">
    <citation type="journal article" date="2021" name="BMC Biol.">
        <title>Horizontally acquired antibacterial genes associated with adaptive radiation of ladybird beetles.</title>
        <authorList>
            <person name="Li H.S."/>
            <person name="Tang X.F."/>
            <person name="Huang Y.H."/>
            <person name="Xu Z.Y."/>
            <person name="Chen M.L."/>
            <person name="Du X.Y."/>
            <person name="Qiu B.Y."/>
            <person name="Chen P.T."/>
            <person name="Zhang W."/>
            <person name="Slipinski A."/>
            <person name="Escalona H.E."/>
            <person name="Waterhouse R.M."/>
            <person name="Zwick A."/>
            <person name="Pang H."/>
        </authorList>
    </citation>
    <scope>NUCLEOTIDE SEQUENCE [LARGE SCALE GENOMIC DNA]</scope>
    <source>
        <strain evidence="16">SYSU2018</strain>
    </source>
</reference>
<evidence type="ECO:0000256" key="3">
    <source>
        <dbReference type="ARBA" id="ARBA00022536"/>
    </source>
</evidence>
<evidence type="ECO:0000256" key="14">
    <source>
        <dbReference type="SAM" id="Phobius"/>
    </source>
</evidence>
<dbReference type="AlphaFoldDB" id="A0ABD2MNT9"/>
<dbReference type="InterPro" id="IPR056732">
    <property type="entry name" value="GBD_ATRN"/>
</dbReference>
<dbReference type="GO" id="GO:0048513">
    <property type="term" value="P:animal organ development"/>
    <property type="evidence" value="ECO:0007669"/>
    <property type="project" value="UniProtKB-ARBA"/>
</dbReference>
<keyword evidence="17" id="KW-1185">Reference proteome</keyword>
<keyword evidence="8 14" id="KW-0472">Membrane</keyword>
<organism evidence="16 17">
    <name type="scientific">Cryptolaemus montrouzieri</name>
    <dbReference type="NCBI Taxonomy" id="559131"/>
    <lineage>
        <taxon>Eukaryota</taxon>
        <taxon>Metazoa</taxon>
        <taxon>Ecdysozoa</taxon>
        <taxon>Arthropoda</taxon>
        <taxon>Hexapoda</taxon>
        <taxon>Insecta</taxon>
        <taxon>Pterygota</taxon>
        <taxon>Neoptera</taxon>
        <taxon>Endopterygota</taxon>
        <taxon>Coleoptera</taxon>
        <taxon>Polyphaga</taxon>
        <taxon>Cucujiformia</taxon>
        <taxon>Coccinelloidea</taxon>
        <taxon>Coccinellidae</taxon>
        <taxon>Scymninae</taxon>
        <taxon>Scymnini</taxon>
        <taxon>Cryptolaemus</taxon>
    </lineage>
</organism>
<dbReference type="Gene3D" id="2.120.10.80">
    <property type="entry name" value="Kelch-type beta propeller"/>
    <property type="match status" value="2"/>
</dbReference>
<evidence type="ECO:0000256" key="12">
    <source>
        <dbReference type="PROSITE-ProRule" id="PRU00059"/>
    </source>
</evidence>
<dbReference type="CDD" id="cd00055">
    <property type="entry name" value="EGF_Lam"/>
    <property type="match status" value="2"/>
</dbReference>
<evidence type="ECO:0000256" key="1">
    <source>
        <dbReference type="ARBA" id="ARBA00004167"/>
    </source>
</evidence>
<comment type="caution">
    <text evidence="12">Lacks conserved residue(s) required for the propagation of feature annotation.</text>
</comment>
<evidence type="ECO:0000256" key="9">
    <source>
        <dbReference type="ARBA" id="ARBA00023157"/>
    </source>
</evidence>
<dbReference type="Pfam" id="PF24981">
    <property type="entry name" value="Beta-prop_ATRN-LZTR1"/>
    <property type="match status" value="1"/>
</dbReference>
<dbReference type="SUPFAM" id="SSF57196">
    <property type="entry name" value="EGF/Laminin"/>
    <property type="match status" value="1"/>
</dbReference>
<dbReference type="InterPro" id="IPR056737">
    <property type="entry name" value="Beta-prop_ATRN-MKLN-like"/>
</dbReference>
<feature type="transmembrane region" description="Helical" evidence="14">
    <location>
        <begin position="20"/>
        <end position="41"/>
    </location>
</feature>
<comment type="subcellular location">
    <subcellularLocation>
        <location evidence="1">Membrane</location>
        <topology evidence="1">Single-pass membrane protein</topology>
    </subcellularLocation>
</comment>
<evidence type="ECO:0000313" key="16">
    <source>
        <dbReference type="EMBL" id="KAL3268007.1"/>
    </source>
</evidence>
<dbReference type="GO" id="GO:0048731">
    <property type="term" value="P:system development"/>
    <property type="evidence" value="ECO:0007669"/>
    <property type="project" value="UniProtKB-ARBA"/>
</dbReference>
<evidence type="ECO:0000256" key="7">
    <source>
        <dbReference type="ARBA" id="ARBA00022989"/>
    </source>
</evidence>
<keyword evidence="3" id="KW-0245">EGF-like domain</keyword>
<dbReference type="InterPro" id="IPR056863">
    <property type="entry name" value="LMN_ATRN_NET-like_EGF"/>
</dbReference>